<dbReference type="Gene3D" id="3.90.1410.10">
    <property type="entry name" value="set domain protein methyltransferase, domain 1"/>
    <property type="match status" value="1"/>
</dbReference>
<gene>
    <name evidence="5" type="primary">RMS1</name>
    <name evidence="5" type="ORF">MOBT1_000597</name>
</gene>
<keyword evidence="1" id="KW-0489">Methyltransferase</keyword>
<dbReference type="InterPro" id="IPR050600">
    <property type="entry name" value="SETD3_SETD6_MTase"/>
</dbReference>
<keyword evidence="6" id="KW-1185">Reference proteome</keyword>
<dbReference type="SUPFAM" id="SSF82199">
    <property type="entry name" value="SET domain"/>
    <property type="match status" value="1"/>
</dbReference>
<evidence type="ECO:0000313" key="5">
    <source>
        <dbReference type="EMBL" id="WFD01917.1"/>
    </source>
</evidence>
<keyword evidence="2" id="KW-0808">Transferase</keyword>
<evidence type="ECO:0000256" key="3">
    <source>
        <dbReference type="ARBA" id="ARBA00022691"/>
    </source>
</evidence>
<name>A0AAF0E1M5_9BASI</name>
<evidence type="ECO:0000256" key="4">
    <source>
        <dbReference type="SAM" id="MobiDB-lite"/>
    </source>
</evidence>
<evidence type="ECO:0000256" key="1">
    <source>
        <dbReference type="ARBA" id="ARBA00022603"/>
    </source>
</evidence>
<dbReference type="AlphaFoldDB" id="A0AAF0E1M5"/>
<feature type="compositionally biased region" description="Acidic residues" evidence="4">
    <location>
        <begin position="186"/>
        <end position="218"/>
    </location>
</feature>
<dbReference type="PANTHER" id="PTHR13271:SF152">
    <property type="entry name" value="UBIQUITIN-LIKE DOMAIN-CONTAINING PROTEIN"/>
    <property type="match status" value="1"/>
</dbReference>
<dbReference type="Gene3D" id="3.90.1420.10">
    <property type="entry name" value="Rubisco LSMT, substrate-binding domain"/>
    <property type="match status" value="1"/>
</dbReference>
<organism evidence="5 6">
    <name type="scientific">Malassezia obtusa</name>
    <dbReference type="NCBI Taxonomy" id="76774"/>
    <lineage>
        <taxon>Eukaryota</taxon>
        <taxon>Fungi</taxon>
        <taxon>Dikarya</taxon>
        <taxon>Basidiomycota</taxon>
        <taxon>Ustilaginomycotina</taxon>
        <taxon>Malasseziomycetes</taxon>
        <taxon>Malasseziales</taxon>
        <taxon>Malasseziaceae</taxon>
        <taxon>Malassezia</taxon>
    </lineage>
</organism>
<evidence type="ECO:0000256" key="2">
    <source>
        <dbReference type="ARBA" id="ARBA00022679"/>
    </source>
</evidence>
<dbReference type="GO" id="GO:0032259">
    <property type="term" value="P:methylation"/>
    <property type="evidence" value="ECO:0007669"/>
    <property type="project" value="UniProtKB-KW"/>
</dbReference>
<dbReference type="PANTHER" id="PTHR13271">
    <property type="entry name" value="UNCHARACTERIZED PUTATIVE METHYLTRANSFERASE"/>
    <property type="match status" value="1"/>
</dbReference>
<keyword evidence="3" id="KW-0949">S-adenosyl-L-methionine</keyword>
<dbReference type="Proteomes" id="UP001214603">
    <property type="component" value="Chromosome 1"/>
</dbReference>
<dbReference type="SUPFAM" id="SSF81822">
    <property type="entry name" value="RuBisCo LSMT C-terminal, substrate-binding domain"/>
    <property type="match status" value="1"/>
</dbReference>
<dbReference type="GO" id="GO:0016279">
    <property type="term" value="F:protein-lysine N-methyltransferase activity"/>
    <property type="evidence" value="ECO:0007669"/>
    <property type="project" value="TreeGrafter"/>
</dbReference>
<reference evidence="5" key="1">
    <citation type="submission" date="2023-03" db="EMBL/GenBank/DDBJ databases">
        <title>Mating type loci evolution in Malassezia.</title>
        <authorList>
            <person name="Coelho M.A."/>
        </authorList>
    </citation>
    <scope>NUCLEOTIDE SEQUENCE</scope>
    <source>
        <strain evidence="5">CBS 7876</strain>
    </source>
</reference>
<proteinExistence type="predicted"/>
<dbReference type="InterPro" id="IPR036464">
    <property type="entry name" value="Rubisco_LSMT_subst-bd_sf"/>
</dbReference>
<sequence>MNLGTSSLETECLAAESAKPSDNKVTWSELVERGWCPLILMLMYEHWRAKQGANPSWGPYFGMYIANADVMPSKFDTPMFWTQEEIQNLNGTDVVDKIGQADAERDYSECVLPYIQQYPRVFVGTEGDDAAESIQQYYNLEIYHRMGSSILSRSFHVKRDLKHAEADDADIHSVPAEVSVQREIPGEDEGEEVQLEQVDEEDEEENDDEDEEEEDEDVRDISMVPMADMLNARFGSENTRLFYKREVLEMRCTKPVAIGEQLLNTYGNPPNSDLLRRYGFVDEPNRGDLVELPAELVVEAAVSKIVLATGASQAEVEAMTAARFEWACTELGMDEVFLLSRLSKPEAEAPFGSTLSLDVTQPAVSQKKALSRAAAHIPEDLVSFARLLCVPQPGFAKAQKRGALPNARLDAIEEFDMQGPRTAEGRTLHLAVASVLLEAMDKRLAQYPLGWQQTAEVLRTCTEPPNTPHRMALVVRAGDQTILTEHTTVLRLILDQSTAERVPRSDSAKKQRKA</sequence>
<dbReference type="EMBL" id="CP119934">
    <property type="protein sequence ID" value="WFD01917.1"/>
    <property type="molecule type" value="Genomic_DNA"/>
</dbReference>
<evidence type="ECO:0000313" key="6">
    <source>
        <dbReference type="Proteomes" id="UP001214603"/>
    </source>
</evidence>
<accession>A0AAF0E1M5</accession>
<dbReference type="InterPro" id="IPR046341">
    <property type="entry name" value="SET_dom_sf"/>
</dbReference>
<feature type="region of interest" description="Disordered" evidence="4">
    <location>
        <begin position="181"/>
        <end position="221"/>
    </location>
</feature>
<protein>
    <submittedName>
        <fullName evidence="5">Ribosomal lysine N-methyltransferase 4</fullName>
    </submittedName>
</protein>